<protein>
    <submittedName>
        <fullName evidence="3">Transcriptional factor MdcH</fullName>
    </submittedName>
</protein>
<organism evidence="3 4">
    <name type="scientific">Halorhodospira halochloris</name>
    <name type="common">Ectothiorhodospira halochloris</name>
    <dbReference type="NCBI Taxonomy" id="1052"/>
    <lineage>
        <taxon>Bacteria</taxon>
        <taxon>Pseudomonadati</taxon>
        <taxon>Pseudomonadota</taxon>
        <taxon>Gammaproteobacteria</taxon>
        <taxon>Chromatiales</taxon>
        <taxon>Ectothiorhodospiraceae</taxon>
        <taxon>Halorhodospira</taxon>
    </lineage>
</organism>
<sequence>MTDTILRQWTMLQAIPRYPRGVSAPGLHERLFSEGYDIRLRTVQRDLNTLSLEFPLLCERQGNEQRWSWRPDAPVLDVPGLSPAAALAFRLAELHLSGLLAPEALRALQPHFEAAKRVLAHGGSQLANWPDRVRVISRSQPLLAPPIDQEVYDRVCQGLLEGRQLYAQYRTRSRGNELKSYRVHPFALVSRDPVTYLVATLRDYTDVRQLALHRVEAAELLEDPVVPPEGFDVDAYIEEERAFDLPEQGEPIDLELRISAGVAEHLGEAPLATDQVIEACDDGWCTLWASVPLTAQLRWWLLGFGQAVQVLEPQALREEIAAELRAAAHAYD</sequence>
<gene>
    <name evidence="3" type="ORF">HH1059_20010</name>
</gene>
<feature type="domain" description="WCX" evidence="2">
    <location>
        <begin position="250"/>
        <end position="328"/>
    </location>
</feature>
<reference evidence="3" key="1">
    <citation type="submission" date="2016-02" db="EMBL/GenBank/DDBJ databases">
        <title>Halorhodospira halochloris DSM-1059 complete genome, version 2.</title>
        <authorList>
            <person name="Tsukatani Y."/>
        </authorList>
    </citation>
    <scope>NUCLEOTIDE SEQUENCE</scope>
    <source>
        <strain evidence="3">DSM 1059</strain>
    </source>
</reference>
<dbReference type="RefSeq" id="WP_096410025.1">
    <property type="nucleotide sequence ID" value="NZ_AP017372.2"/>
</dbReference>
<name>A0A110B673_HALHR</name>
<proteinExistence type="predicted"/>
<dbReference type="InterPro" id="IPR051534">
    <property type="entry name" value="CBASS_pafABC_assoc_protein"/>
</dbReference>
<dbReference type="PANTHER" id="PTHR34580:SF1">
    <property type="entry name" value="PROTEIN PAFC"/>
    <property type="match status" value="1"/>
</dbReference>
<dbReference type="Pfam" id="PF25583">
    <property type="entry name" value="WCX"/>
    <property type="match status" value="1"/>
</dbReference>
<evidence type="ECO:0000259" key="1">
    <source>
        <dbReference type="Pfam" id="PF13280"/>
    </source>
</evidence>
<dbReference type="PROSITE" id="PS52050">
    <property type="entry name" value="WYL"/>
    <property type="match status" value="1"/>
</dbReference>
<dbReference type="InterPro" id="IPR026881">
    <property type="entry name" value="WYL_dom"/>
</dbReference>
<dbReference type="OrthoDB" id="8595817at2"/>
<keyword evidence="4" id="KW-1185">Reference proteome</keyword>
<dbReference type="PANTHER" id="PTHR34580">
    <property type="match status" value="1"/>
</dbReference>
<dbReference type="KEGG" id="hhk:HH1059_20010"/>
<dbReference type="Pfam" id="PF13280">
    <property type="entry name" value="WYL"/>
    <property type="match status" value="1"/>
</dbReference>
<accession>A0A110B673</accession>
<dbReference type="InterPro" id="IPR057727">
    <property type="entry name" value="WCX_dom"/>
</dbReference>
<evidence type="ECO:0000259" key="2">
    <source>
        <dbReference type="Pfam" id="PF25583"/>
    </source>
</evidence>
<dbReference type="Proteomes" id="UP000218890">
    <property type="component" value="Chromosome"/>
</dbReference>
<evidence type="ECO:0000313" key="4">
    <source>
        <dbReference type="Proteomes" id="UP000218890"/>
    </source>
</evidence>
<feature type="domain" description="WYL" evidence="1">
    <location>
        <begin position="150"/>
        <end position="219"/>
    </location>
</feature>
<dbReference type="EMBL" id="AP017372">
    <property type="protein sequence ID" value="BAU58707.1"/>
    <property type="molecule type" value="Genomic_DNA"/>
</dbReference>
<dbReference type="AlphaFoldDB" id="A0A110B673"/>
<evidence type="ECO:0000313" key="3">
    <source>
        <dbReference type="EMBL" id="BAU58707.1"/>
    </source>
</evidence>